<reference evidence="2" key="1">
    <citation type="submission" date="2023-07" db="EMBL/GenBank/DDBJ databases">
        <title>Between Cages and Wild: Unraveling the Impact of Captivity on Animal Microbiomes and Antimicrobial Resistance.</title>
        <authorList>
            <person name="Schmartz G.P."/>
            <person name="Rehner J."/>
            <person name="Schuff M.J."/>
            <person name="Becker S.L."/>
            <person name="Kravczyk M."/>
            <person name="Gurevich A."/>
            <person name="Francke R."/>
            <person name="Mueller R."/>
            <person name="Keller V."/>
            <person name="Keller A."/>
        </authorList>
    </citation>
    <scope>NUCLEOTIDE SEQUENCE</scope>
    <source>
        <strain evidence="2">S12M_St_49</strain>
    </source>
</reference>
<keyword evidence="1" id="KW-0812">Transmembrane</keyword>
<accession>A0AA43UBG2</accession>
<organism evidence="2 3">
    <name type="scientific">Phoenicibacter congonensis</name>
    <dbReference type="NCBI Taxonomy" id="1944646"/>
    <lineage>
        <taxon>Bacteria</taxon>
        <taxon>Bacillati</taxon>
        <taxon>Actinomycetota</taxon>
        <taxon>Coriobacteriia</taxon>
        <taxon>Eggerthellales</taxon>
        <taxon>Eggerthellaceae</taxon>
        <taxon>Phoenicibacter</taxon>
    </lineage>
</organism>
<gene>
    <name evidence="2" type="ORF">Q3982_09100</name>
</gene>
<keyword evidence="1" id="KW-0472">Membrane</keyword>
<comment type="caution">
    <text evidence="2">The sequence shown here is derived from an EMBL/GenBank/DDBJ whole genome shotgun (WGS) entry which is preliminary data.</text>
</comment>
<dbReference type="Proteomes" id="UP001168575">
    <property type="component" value="Unassembled WGS sequence"/>
</dbReference>
<dbReference type="AlphaFoldDB" id="A0AA43UBG2"/>
<sequence length="57" mass="6577">MNWKDIWMTLFGTADWLGLNMGFWVSMAVVALIVVMMNVLFWSMKPQKKESGEAKHA</sequence>
<evidence type="ECO:0000313" key="3">
    <source>
        <dbReference type="Proteomes" id="UP001168575"/>
    </source>
</evidence>
<evidence type="ECO:0000256" key="1">
    <source>
        <dbReference type="SAM" id="Phobius"/>
    </source>
</evidence>
<feature type="transmembrane region" description="Helical" evidence="1">
    <location>
        <begin position="20"/>
        <end position="41"/>
    </location>
</feature>
<keyword evidence="3" id="KW-1185">Reference proteome</keyword>
<protein>
    <submittedName>
        <fullName evidence="2">Uncharacterized protein</fullName>
    </submittedName>
</protein>
<proteinExistence type="predicted"/>
<evidence type="ECO:0000313" key="2">
    <source>
        <dbReference type="EMBL" id="MDO4842817.1"/>
    </source>
</evidence>
<keyword evidence="1" id="KW-1133">Transmembrane helix</keyword>
<dbReference type="EMBL" id="JAUMVS010000322">
    <property type="protein sequence ID" value="MDO4842817.1"/>
    <property type="molecule type" value="Genomic_DNA"/>
</dbReference>
<name>A0AA43UBG2_9ACTN</name>